<gene>
    <name evidence="4" type="primary">dacB</name>
    <name evidence="4" type="ORF">QJ048_06505</name>
</gene>
<evidence type="ECO:0000313" key="5">
    <source>
        <dbReference type="Proteomes" id="UP001226434"/>
    </source>
</evidence>
<reference evidence="4 5" key="1">
    <citation type="submission" date="2023-05" db="EMBL/GenBank/DDBJ databases">
        <title>Genome sequence of Pinibacter sp. MAH-24.</title>
        <authorList>
            <person name="Huq M.A."/>
        </authorList>
    </citation>
    <scope>NUCLEOTIDE SEQUENCE [LARGE SCALE GENOMIC DNA]</scope>
    <source>
        <strain evidence="4 5">MAH-24</strain>
    </source>
</reference>
<comment type="similarity">
    <text evidence="1">Belongs to the peptidase S13 family.</text>
</comment>
<keyword evidence="4" id="KW-0121">Carboxypeptidase</keyword>
<dbReference type="RefSeq" id="WP_282333529.1">
    <property type="nucleotide sequence ID" value="NZ_JASBRG010000003.1"/>
</dbReference>
<dbReference type="InterPro" id="IPR000667">
    <property type="entry name" value="Peptidase_S13"/>
</dbReference>
<dbReference type="PANTHER" id="PTHR30023">
    <property type="entry name" value="D-ALANYL-D-ALANINE CARBOXYPEPTIDASE"/>
    <property type="match status" value="1"/>
</dbReference>
<sequence length="465" mass="52059">MRKVYLSIICMLSCSFILAQSIKERLIKATSELEKDTQMRHAVYSLLVVDEKTGNVVFDKNSQIGLATASCLKVVTSATAFELLGKDYRYKTDFASRKNGDSINIVIMPHGDPSFGSWRYASTKEDAIYKNIASALVKANINSYLVSSINIVDKGFSKRFFPEGWIWQDIANYYGAGQGALNWRENQFDIAFNTGREETKPQISKLLPAYANININIDELKTGVKNSGDNTYAYFNPTNNQQILVTGSVPAEKNDFSISATFPDPSKYFANFLQFYSNKHVDTGLSKALAKTHTTNNLPAGYSIFYTYYSPSLDSLVYWFLKKSINLYGEALLKTFAYEKKGFGATDEGVNIVQDFWQQKGIDKTSLNIMDGSGLSPQNRVTTDALVKVLQYAKQQPWFSSYYNSFPEYNGMKLKSGTIGCVKGFCGYHTSKDGNKYIIAFLINGFNGPSASMVTKMYEVLNVLK</sequence>
<protein>
    <submittedName>
        <fullName evidence="4">D-alanyl-D-alanine carboxypeptidase/D-alanyl-D-alanine-endopeptidase</fullName>
        <ecNumber evidence="4">3.4.16.4</ecNumber>
    </submittedName>
</protein>
<proteinExistence type="inferred from homology"/>
<dbReference type="PRINTS" id="PR00922">
    <property type="entry name" value="DADACBPTASE3"/>
</dbReference>
<feature type="chain" id="PRO_5045054379" evidence="3">
    <location>
        <begin position="20"/>
        <end position="465"/>
    </location>
</feature>
<keyword evidence="3" id="KW-0732">Signal</keyword>
<name>A0ABT6RAI7_9BACT</name>
<dbReference type="Gene3D" id="3.40.710.10">
    <property type="entry name" value="DD-peptidase/beta-lactamase superfamily"/>
    <property type="match status" value="2"/>
</dbReference>
<accession>A0ABT6RAI7</accession>
<comment type="caution">
    <text evidence="4">The sequence shown here is derived from an EMBL/GenBank/DDBJ whole genome shotgun (WGS) entry which is preliminary data.</text>
</comment>
<evidence type="ECO:0000256" key="2">
    <source>
        <dbReference type="ARBA" id="ARBA00022801"/>
    </source>
</evidence>
<keyword evidence="2 4" id="KW-0378">Hydrolase</keyword>
<evidence type="ECO:0000256" key="3">
    <source>
        <dbReference type="SAM" id="SignalP"/>
    </source>
</evidence>
<dbReference type="InterPro" id="IPR012338">
    <property type="entry name" value="Beta-lactam/transpept-like"/>
</dbReference>
<dbReference type="Proteomes" id="UP001226434">
    <property type="component" value="Unassembled WGS sequence"/>
</dbReference>
<keyword evidence="4" id="KW-0645">Protease</keyword>
<dbReference type="EMBL" id="JASBRG010000003">
    <property type="protein sequence ID" value="MDI3319416.1"/>
    <property type="molecule type" value="Genomic_DNA"/>
</dbReference>
<dbReference type="EC" id="3.4.16.4" evidence="4"/>
<dbReference type="NCBIfam" id="TIGR00666">
    <property type="entry name" value="PBP4"/>
    <property type="match status" value="1"/>
</dbReference>
<organism evidence="4 5">
    <name type="scientific">Pinibacter soli</name>
    <dbReference type="NCBI Taxonomy" id="3044211"/>
    <lineage>
        <taxon>Bacteria</taxon>
        <taxon>Pseudomonadati</taxon>
        <taxon>Bacteroidota</taxon>
        <taxon>Chitinophagia</taxon>
        <taxon>Chitinophagales</taxon>
        <taxon>Chitinophagaceae</taxon>
        <taxon>Pinibacter</taxon>
    </lineage>
</organism>
<feature type="signal peptide" evidence="3">
    <location>
        <begin position="1"/>
        <end position="19"/>
    </location>
</feature>
<evidence type="ECO:0000256" key="1">
    <source>
        <dbReference type="ARBA" id="ARBA00006096"/>
    </source>
</evidence>
<dbReference type="Pfam" id="PF02113">
    <property type="entry name" value="Peptidase_S13"/>
    <property type="match status" value="1"/>
</dbReference>
<keyword evidence="5" id="KW-1185">Reference proteome</keyword>
<evidence type="ECO:0000313" key="4">
    <source>
        <dbReference type="EMBL" id="MDI3319416.1"/>
    </source>
</evidence>
<dbReference type="GO" id="GO:0009002">
    <property type="term" value="F:serine-type D-Ala-D-Ala carboxypeptidase activity"/>
    <property type="evidence" value="ECO:0007669"/>
    <property type="project" value="UniProtKB-EC"/>
</dbReference>
<dbReference type="PANTHER" id="PTHR30023:SF0">
    <property type="entry name" value="PENICILLIN-SENSITIVE CARBOXYPEPTIDASE A"/>
    <property type="match status" value="1"/>
</dbReference>
<dbReference type="SUPFAM" id="SSF56601">
    <property type="entry name" value="beta-lactamase/transpeptidase-like"/>
    <property type="match status" value="1"/>
</dbReference>